<dbReference type="RefSeq" id="WP_163723316.1">
    <property type="nucleotide sequence ID" value="NZ_AP022574.1"/>
</dbReference>
<evidence type="ECO:0000256" key="1">
    <source>
        <dbReference type="ARBA" id="ARBA00008005"/>
    </source>
</evidence>
<evidence type="ECO:0000259" key="2">
    <source>
        <dbReference type="Pfam" id="PF04984"/>
    </source>
</evidence>
<proteinExistence type="inferred from homology"/>
<dbReference type="PANTHER" id="PTHR35861:SF1">
    <property type="entry name" value="PHAGE TAIL SHEATH PROTEIN"/>
    <property type="match status" value="1"/>
</dbReference>
<dbReference type="KEGG" id="mpsc:MPSYJ_34070"/>
<organism evidence="4 5">
    <name type="scientific">Mycolicibacterium psychrotolerans</name>
    <dbReference type="NCBI Taxonomy" id="216929"/>
    <lineage>
        <taxon>Bacteria</taxon>
        <taxon>Bacillati</taxon>
        <taxon>Actinomycetota</taxon>
        <taxon>Actinomycetes</taxon>
        <taxon>Mycobacteriales</taxon>
        <taxon>Mycobacteriaceae</taxon>
        <taxon>Mycolicibacterium</taxon>
    </lineage>
</organism>
<gene>
    <name evidence="4" type="ORF">MPSYJ_34070</name>
</gene>
<comment type="similarity">
    <text evidence="1">Belongs to the myoviridae tail sheath protein family.</text>
</comment>
<reference evidence="4 5" key="1">
    <citation type="journal article" date="2019" name="Emerg. Microbes Infect.">
        <title>Comprehensive subspecies identification of 175 nontuberculous mycobacteria species based on 7547 genomic profiles.</title>
        <authorList>
            <person name="Matsumoto Y."/>
            <person name="Kinjo T."/>
            <person name="Motooka D."/>
            <person name="Nabeya D."/>
            <person name="Jung N."/>
            <person name="Uechi K."/>
            <person name="Horii T."/>
            <person name="Iida T."/>
            <person name="Fujita J."/>
            <person name="Nakamura S."/>
        </authorList>
    </citation>
    <scope>NUCLEOTIDE SEQUENCE [LARGE SCALE GENOMIC DNA]</scope>
    <source>
        <strain evidence="4 5">JCM 13323</strain>
    </source>
</reference>
<evidence type="ECO:0000259" key="3">
    <source>
        <dbReference type="Pfam" id="PF17482"/>
    </source>
</evidence>
<dbReference type="InterPro" id="IPR020287">
    <property type="entry name" value="Tail_sheath_C"/>
</dbReference>
<sequence>MPVQLSYPGVYVEEIASGVRTITGVATSITAFVGRAQRGSTSEPVTVNSFGDFEREFGGLWKGSNLGFSVRDFFLNGGGTAVVVRLFRHHAGDKDNTALAADTLDLVAANEGEWGNQLRARVDHDTREADPELDETATSLFNLYVRDGITGAVEEHRNVVVTPVDHPRFVTKVLENESRLVRVSAPGAARPAKSVGTVDPGKTIWDDNTAPTNYVVTTGKATDGDPLSAAQFTGAGMEVNKQGLYRLEMMDLFNLLVIPPYKTDATVDNSVVTAADTYCQKRRAVQIVDPLPTWDQTAKVVTAASTGFDSVLGTNGRNAAVYFPRLKQPNPLKDNQIETFAPSGVVAGVIAKTDAARGVWKAPAGLDATLSGVPQLSVPLTDPEIGQLNPLGVNCLRAMPGVGRVCWGARTLRGSDRLADPWKYLPVRRTALFIEESLYRGTQWVVFEPNDEPLWAQIRLNVGTFMNNLFRQGAFQGSTPREAYLVKCDRETTTQADIDLGIVNIHVGFAPLKPAEFVVIRLQQLAGQTAV</sequence>
<dbReference type="Gene3D" id="3.40.50.11780">
    <property type="match status" value="2"/>
</dbReference>
<evidence type="ECO:0000313" key="5">
    <source>
        <dbReference type="Proteomes" id="UP000466514"/>
    </source>
</evidence>
<dbReference type="Pfam" id="PF17482">
    <property type="entry name" value="Phage_sheath_1C"/>
    <property type="match status" value="1"/>
</dbReference>
<dbReference type="Proteomes" id="UP000466514">
    <property type="component" value="Chromosome"/>
</dbReference>
<feature type="domain" description="Tail sheath protein subtilisin-like" evidence="2">
    <location>
        <begin position="253"/>
        <end position="412"/>
    </location>
</feature>
<dbReference type="PANTHER" id="PTHR35861">
    <property type="match status" value="1"/>
</dbReference>
<evidence type="ECO:0000313" key="4">
    <source>
        <dbReference type="EMBL" id="BBX69946.1"/>
    </source>
</evidence>
<dbReference type="InterPro" id="IPR035089">
    <property type="entry name" value="Phage_sheath_subtilisin"/>
</dbReference>
<keyword evidence="5" id="KW-1185">Reference proteome</keyword>
<dbReference type="EMBL" id="AP022574">
    <property type="protein sequence ID" value="BBX69946.1"/>
    <property type="molecule type" value="Genomic_DNA"/>
</dbReference>
<dbReference type="InterPro" id="IPR052042">
    <property type="entry name" value="Tail_sheath_structural"/>
</dbReference>
<dbReference type="Pfam" id="PF04984">
    <property type="entry name" value="Phage_sheath_1"/>
    <property type="match status" value="1"/>
</dbReference>
<feature type="domain" description="Tail sheath protein C-terminal" evidence="3">
    <location>
        <begin position="421"/>
        <end position="523"/>
    </location>
</feature>
<accession>A0A7I7MD62</accession>
<protein>
    <submittedName>
        <fullName evidence="4">Tail protein</fullName>
    </submittedName>
</protein>
<dbReference type="AlphaFoldDB" id="A0A7I7MD62"/>
<name>A0A7I7MD62_9MYCO</name>